<dbReference type="PANTHER" id="PTHR10204:SF34">
    <property type="entry name" value="NAD(P)H DEHYDROGENASE [QUINONE] 1 ISOFORM 1"/>
    <property type="match status" value="1"/>
</dbReference>
<gene>
    <name evidence="4" type="ORF">ACFPOF_21395</name>
</gene>
<evidence type="ECO:0000313" key="4">
    <source>
        <dbReference type="EMBL" id="MFC5405305.1"/>
    </source>
</evidence>
<protein>
    <submittedName>
        <fullName evidence="4">NAD(P)H-dependent oxidoreductase</fullName>
        <ecNumber evidence="4">1.-.-.-</ecNumber>
        <ecNumber evidence="4">1.6.99.-</ecNumber>
    </submittedName>
</protein>
<dbReference type="Gene3D" id="3.40.50.360">
    <property type="match status" value="1"/>
</dbReference>
<accession>A0ABW0HYD3</accession>
<dbReference type="InterPro" id="IPR029039">
    <property type="entry name" value="Flavoprotein-like_sf"/>
</dbReference>
<proteinExistence type="inferred from homology"/>
<comment type="caution">
    <text evidence="4">The sequence shown here is derived from an EMBL/GenBank/DDBJ whole genome shotgun (WGS) entry which is preliminary data.</text>
</comment>
<dbReference type="GO" id="GO:0016491">
    <property type="term" value="F:oxidoreductase activity"/>
    <property type="evidence" value="ECO:0007669"/>
    <property type="project" value="UniProtKB-KW"/>
</dbReference>
<dbReference type="Pfam" id="PF02525">
    <property type="entry name" value="Flavodoxin_2"/>
    <property type="match status" value="1"/>
</dbReference>
<dbReference type="SUPFAM" id="SSF52218">
    <property type="entry name" value="Flavoproteins"/>
    <property type="match status" value="1"/>
</dbReference>
<dbReference type="RefSeq" id="WP_378136429.1">
    <property type="nucleotide sequence ID" value="NZ_JBHSMI010000029.1"/>
</dbReference>
<feature type="domain" description="Flavodoxin-like fold" evidence="3">
    <location>
        <begin position="4"/>
        <end position="175"/>
    </location>
</feature>
<reference evidence="5" key="1">
    <citation type="journal article" date="2019" name="Int. J. Syst. Evol. Microbiol.">
        <title>The Global Catalogue of Microorganisms (GCM) 10K type strain sequencing project: providing services to taxonomists for standard genome sequencing and annotation.</title>
        <authorList>
            <consortium name="The Broad Institute Genomics Platform"/>
            <consortium name="The Broad Institute Genome Sequencing Center for Infectious Disease"/>
            <person name="Wu L."/>
            <person name="Ma J."/>
        </authorList>
    </citation>
    <scope>NUCLEOTIDE SEQUENCE [LARGE SCALE GENOMIC DNA]</scope>
    <source>
        <strain evidence="5">CGMCC 1.18575</strain>
    </source>
</reference>
<evidence type="ECO:0000313" key="5">
    <source>
        <dbReference type="Proteomes" id="UP001596113"/>
    </source>
</evidence>
<dbReference type="Proteomes" id="UP001596113">
    <property type="component" value="Unassembled WGS sequence"/>
</dbReference>
<dbReference type="InterPro" id="IPR003680">
    <property type="entry name" value="Flavodoxin_fold"/>
</dbReference>
<evidence type="ECO:0000256" key="2">
    <source>
        <dbReference type="ARBA" id="ARBA00023002"/>
    </source>
</evidence>
<sequence length="193" mass="22135">MKPKILIINGHPDDQSFCAALSEAYKEGAAGREASVQNIDLGRIDFTPILKFGYRRRTELEPALLEAQKLIRWADHLVFIYPTWWGTMPALLKGFLDRILLSGFAFKYRDNSSLWDKLLKGKTARLIVTTDTPSWYNWLVYKRAGHNVMKNNILRFCGVNPVKITEVGPLRSSSEKQRGKWLADVRRLGERLA</sequence>
<evidence type="ECO:0000256" key="1">
    <source>
        <dbReference type="ARBA" id="ARBA00006252"/>
    </source>
</evidence>
<dbReference type="EC" id="1.-.-.-" evidence="4"/>
<dbReference type="InterPro" id="IPR051545">
    <property type="entry name" value="NAD(P)H_dehydrogenase_qn"/>
</dbReference>
<comment type="similarity">
    <text evidence="1">Belongs to the NAD(P)H dehydrogenase (quinone) family.</text>
</comment>
<dbReference type="PANTHER" id="PTHR10204">
    <property type="entry name" value="NAD P H OXIDOREDUCTASE-RELATED"/>
    <property type="match status" value="1"/>
</dbReference>
<organism evidence="4 5">
    <name type="scientific">Cohnella soli</name>
    <dbReference type="NCBI Taxonomy" id="425005"/>
    <lineage>
        <taxon>Bacteria</taxon>
        <taxon>Bacillati</taxon>
        <taxon>Bacillota</taxon>
        <taxon>Bacilli</taxon>
        <taxon>Bacillales</taxon>
        <taxon>Paenibacillaceae</taxon>
        <taxon>Cohnella</taxon>
    </lineage>
</organism>
<name>A0ABW0HYD3_9BACL</name>
<keyword evidence="5" id="KW-1185">Reference proteome</keyword>
<evidence type="ECO:0000259" key="3">
    <source>
        <dbReference type="Pfam" id="PF02525"/>
    </source>
</evidence>
<dbReference type="EMBL" id="JBHSMI010000029">
    <property type="protein sequence ID" value="MFC5405305.1"/>
    <property type="molecule type" value="Genomic_DNA"/>
</dbReference>
<keyword evidence="2 4" id="KW-0560">Oxidoreductase</keyword>
<dbReference type="EC" id="1.6.99.-" evidence="4"/>